<keyword evidence="3 5" id="KW-0863">Zinc-finger</keyword>
<evidence type="ECO:0000256" key="3">
    <source>
        <dbReference type="ARBA" id="ARBA00022771"/>
    </source>
</evidence>
<dbReference type="SUPFAM" id="SSF57756">
    <property type="entry name" value="Retrovirus zinc finger-like domains"/>
    <property type="match status" value="2"/>
</dbReference>
<evidence type="ECO:0000256" key="1">
    <source>
        <dbReference type="ARBA" id="ARBA00022723"/>
    </source>
</evidence>
<feature type="domain" description="CCHC-type" evidence="6">
    <location>
        <begin position="146"/>
        <end position="161"/>
    </location>
</feature>
<evidence type="ECO:0000259" key="6">
    <source>
        <dbReference type="PROSITE" id="PS50158"/>
    </source>
</evidence>
<keyword evidence="1" id="KW-0479">Metal-binding</keyword>
<protein>
    <recommendedName>
        <fullName evidence="6">CCHC-type domain-containing protein</fullName>
    </recommendedName>
</protein>
<dbReference type="Proteomes" id="UP001058974">
    <property type="component" value="Chromosome 6"/>
</dbReference>
<dbReference type="Gramene" id="Psat06G0181900-T1">
    <property type="protein sequence ID" value="KAI5395381.1"/>
    <property type="gene ID" value="KIW84_061819"/>
</dbReference>
<dbReference type="PANTHER" id="PTHR47103:SF8">
    <property type="entry name" value="DNA-BINDING PROTEIN"/>
    <property type="match status" value="1"/>
</dbReference>
<dbReference type="GO" id="GO:0008270">
    <property type="term" value="F:zinc ion binding"/>
    <property type="evidence" value="ECO:0007669"/>
    <property type="project" value="UniProtKB-KW"/>
</dbReference>
<evidence type="ECO:0000256" key="4">
    <source>
        <dbReference type="ARBA" id="ARBA00022833"/>
    </source>
</evidence>
<evidence type="ECO:0000256" key="2">
    <source>
        <dbReference type="ARBA" id="ARBA00022737"/>
    </source>
</evidence>
<dbReference type="InterPro" id="IPR036875">
    <property type="entry name" value="Znf_CCHC_sf"/>
</dbReference>
<keyword evidence="2" id="KW-0677">Repeat</keyword>
<sequence>MGKHEELLISFALWENFRGIIHQLSRVAMTQRVHRHGSKYVELVNKSIIYDEDSRARSAHYKSLSEKKGKGQFRGKPYVNLVDNGKHKDPYGKKTSVGGAPASVKCFKCGELGHHSNECNNKVLRCYNYGKMGHHVAECKNDGITCYDCSELGHISMQCQKPKKKTATTAQINGKVFTLSG</sequence>
<evidence type="ECO:0000256" key="5">
    <source>
        <dbReference type="PROSITE-ProRule" id="PRU00047"/>
    </source>
</evidence>
<evidence type="ECO:0000313" key="8">
    <source>
        <dbReference type="Proteomes" id="UP001058974"/>
    </source>
</evidence>
<name>A0A9D4W4T7_PEA</name>
<evidence type="ECO:0000313" key="7">
    <source>
        <dbReference type="EMBL" id="KAI5395381.1"/>
    </source>
</evidence>
<comment type="caution">
    <text evidence="7">The sequence shown here is derived from an EMBL/GenBank/DDBJ whole genome shotgun (WGS) entry which is preliminary data.</text>
</comment>
<keyword evidence="8" id="KW-1185">Reference proteome</keyword>
<dbReference type="PROSITE" id="PS50158">
    <property type="entry name" value="ZF_CCHC"/>
    <property type="match status" value="2"/>
</dbReference>
<organism evidence="7 8">
    <name type="scientific">Pisum sativum</name>
    <name type="common">Garden pea</name>
    <name type="synonym">Lathyrus oleraceus</name>
    <dbReference type="NCBI Taxonomy" id="3888"/>
    <lineage>
        <taxon>Eukaryota</taxon>
        <taxon>Viridiplantae</taxon>
        <taxon>Streptophyta</taxon>
        <taxon>Embryophyta</taxon>
        <taxon>Tracheophyta</taxon>
        <taxon>Spermatophyta</taxon>
        <taxon>Magnoliopsida</taxon>
        <taxon>eudicotyledons</taxon>
        <taxon>Gunneridae</taxon>
        <taxon>Pentapetalae</taxon>
        <taxon>rosids</taxon>
        <taxon>fabids</taxon>
        <taxon>Fabales</taxon>
        <taxon>Fabaceae</taxon>
        <taxon>Papilionoideae</taxon>
        <taxon>50 kb inversion clade</taxon>
        <taxon>NPAAA clade</taxon>
        <taxon>Hologalegina</taxon>
        <taxon>IRL clade</taxon>
        <taxon>Fabeae</taxon>
        <taxon>Lathyrus</taxon>
    </lineage>
</organism>
<feature type="domain" description="CCHC-type" evidence="6">
    <location>
        <begin position="105"/>
        <end position="119"/>
    </location>
</feature>
<proteinExistence type="predicted"/>
<keyword evidence="4" id="KW-0862">Zinc</keyword>
<dbReference type="EMBL" id="JAMSHJ010000006">
    <property type="protein sequence ID" value="KAI5395381.1"/>
    <property type="molecule type" value="Genomic_DNA"/>
</dbReference>
<dbReference type="Pfam" id="PF00098">
    <property type="entry name" value="zf-CCHC"/>
    <property type="match status" value="1"/>
</dbReference>
<dbReference type="SMART" id="SM00343">
    <property type="entry name" value="ZnF_C2HC"/>
    <property type="match status" value="3"/>
</dbReference>
<dbReference type="AlphaFoldDB" id="A0A9D4W4T7"/>
<accession>A0A9D4W4T7</accession>
<dbReference type="PANTHER" id="PTHR47103">
    <property type="entry name" value="DNA-BINDING PROTEIN"/>
    <property type="match status" value="1"/>
</dbReference>
<dbReference type="Gene3D" id="4.10.60.10">
    <property type="entry name" value="Zinc finger, CCHC-type"/>
    <property type="match status" value="1"/>
</dbReference>
<reference evidence="7 8" key="1">
    <citation type="journal article" date="2022" name="Nat. Genet.">
        <title>Improved pea reference genome and pan-genome highlight genomic features and evolutionary characteristics.</title>
        <authorList>
            <person name="Yang T."/>
            <person name="Liu R."/>
            <person name="Luo Y."/>
            <person name="Hu S."/>
            <person name="Wang D."/>
            <person name="Wang C."/>
            <person name="Pandey M.K."/>
            <person name="Ge S."/>
            <person name="Xu Q."/>
            <person name="Li N."/>
            <person name="Li G."/>
            <person name="Huang Y."/>
            <person name="Saxena R.K."/>
            <person name="Ji Y."/>
            <person name="Li M."/>
            <person name="Yan X."/>
            <person name="He Y."/>
            <person name="Liu Y."/>
            <person name="Wang X."/>
            <person name="Xiang C."/>
            <person name="Varshney R.K."/>
            <person name="Ding H."/>
            <person name="Gao S."/>
            <person name="Zong X."/>
        </authorList>
    </citation>
    <scope>NUCLEOTIDE SEQUENCE [LARGE SCALE GENOMIC DNA]</scope>
    <source>
        <strain evidence="7 8">cv. Zhongwan 6</strain>
    </source>
</reference>
<dbReference type="InterPro" id="IPR001878">
    <property type="entry name" value="Znf_CCHC"/>
</dbReference>
<dbReference type="GO" id="GO:0003676">
    <property type="term" value="F:nucleic acid binding"/>
    <property type="evidence" value="ECO:0007669"/>
    <property type="project" value="InterPro"/>
</dbReference>
<gene>
    <name evidence="7" type="ORF">KIW84_061819</name>
</gene>